<dbReference type="Proteomes" id="UP000629098">
    <property type="component" value="Unassembled WGS sequence"/>
</dbReference>
<evidence type="ECO:0000313" key="1">
    <source>
        <dbReference type="EMBL" id="MBD2777087.1"/>
    </source>
</evidence>
<organism evidence="1 2">
    <name type="scientific">Iningainema tapete BLCC-T55</name>
    <dbReference type="NCBI Taxonomy" id="2748662"/>
    <lineage>
        <taxon>Bacteria</taxon>
        <taxon>Bacillati</taxon>
        <taxon>Cyanobacteriota</taxon>
        <taxon>Cyanophyceae</taxon>
        <taxon>Nostocales</taxon>
        <taxon>Scytonemataceae</taxon>
        <taxon>Iningainema tapete</taxon>
    </lineage>
</organism>
<sequence>MVKEFNGSDTRLPSQVELELLAALLEPDDNSYPWNPAAQESEAYFLQLEQQFALQEVLDEELDIRSQAMAHKLDELWSEHTHDQCNTINNTFVVLKETLQNSFATLIPTHWLNQIARKAVEIYQTQQSIGDKIVECVQDVLPNWAADDLFVLARPLAYSMRSGENNGIELVLNKLGNHEWTNLSEVEQAKVSVALAYYAISQLNQTSTEL</sequence>
<protein>
    <submittedName>
        <fullName evidence="1">Uncharacterized protein</fullName>
    </submittedName>
</protein>
<name>A0A8J6XPJ0_9CYAN</name>
<accession>A0A8J6XPJ0</accession>
<reference evidence="1" key="1">
    <citation type="submission" date="2020-09" db="EMBL/GenBank/DDBJ databases">
        <title>Iningainema tapete sp. nov. (Scytonemataceae, Cyanobacteria) from greenhouses in central Florida (USA) produces two types of nodularin with biosynthetic potential for microcystin-LR and anabaenopeptins.</title>
        <authorList>
            <person name="Berthold D.E."/>
            <person name="Lefler F.W."/>
            <person name="Huang I.-S."/>
            <person name="Abdulla H."/>
            <person name="Zimba P.V."/>
            <person name="Laughinghouse H.D. IV."/>
        </authorList>
    </citation>
    <scope>NUCLEOTIDE SEQUENCE</scope>
    <source>
        <strain evidence="1">BLCCT55</strain>
    </source>
</reference>
<gene>
    <name evidence="1" type="ORF">ICL16_34860</name>
</gene>
<evidence type="ECO:0000313" key="2">
    <source>
        <dbReference type="Proteomes" id="UP000629098"/>
    </source>
</evidence>
<proteinExistence type="predicted"/>
<dbReference type="AlphaFoldDB" id="A0A8J6XPJ0"/>
<dbReference type="EMBL" id="JACXAE010000105">
    <property type="protein sequence ID" value="MBD2777087.1"/>
    <property type="molecule type" value="Genomic_DNA"/>
</dbReference>
<keyword evidence="2" id="KW-1185">Reference proteome</keyword>
<comment type="caution">
    <text evidence="1">The sequence shown here is derived from an EMBL/GenBank/DDBJ whole genome shotgun (WGS) entry which is preliminary data.</text>
</comment>
<dbReference type="RefSeq" id="WP_190836159.1">
    <property type="nucleotide sequence ID" value="NZ_CAWPPI010000105.1"/>
</dbReference>